<reference evidence="2 3" key="1">
    <citation type="submission" date="2019-04" db="EMBL/GenBank/DDBJ databases">
        <title>A novel phosphate-accumulating bacterium identified in bioreactor for phosphate removal from wastewater.</title>
        <authorList>
            <person name="Kotlyarov R.Y."/>
            <person name="Beletsky A.V."/>
            <person name="Kallistova A.Y."/>
            <person name="Dorofeev A.G."/>
            <person name="Nikolaev Y.Y."/>
            <person name="Pimenov N.V."/>
            <person name="Ravin N.V."/>
            <person name="Mardanov A.V."/>
        </authorList>
    </citation>
    <scope>NUCLEOTIDE SEQUENCE [LARGE SCALE GENOMIC DNA]</scope>
    <source>
        <strain evidence="2 3">Bin19</strain>
    </source>
</reference>
<evidence type="ECO:0000313" key="3">
    <source>
        <dbReference type="Proteomes" id="UP000306324"/>
    </source>
</evidence>
<dbReference type="AlphaFoldDB" id="A0A5S4EQC5"/>
<sequence length="47" mass="4825">MKTPLAIATAANACRVVGTESVERAPKGLQPNGEQTPMASAGLRLNC</sequence>
<evidence type="ECO:0000256" key="1">
    <source>
        <dbReference type="SAM" id="MobiDB-lite"/>
    </source>
</evidence>
<proteinExistence type="predicted"/>
<gene>
    <name evidence="2" type="ORF">ACCUM_2858</name>
</gene>
<organism evidence="2 3">
    <name type="scientific">Candidatus Accumulibacter phosphatis</name>
    <dbReference type="NCBI Taxonomy" id="327160"/>
    <lineage>
        <taxon>Bacteria</taxon>
        <taxon>Pseudomonadati</taxon>
        <taxon>Pseudomonadota</taxon>
        <taxon>Betaproteobacteria</taxon>
        <taxon>Candidatus Accumulibacter</taxon>
    </lineage>
</organism>
<dbReference type="Proteomes" id="UP000306324">
    <property type="component" value="Unassembled WGS sequence"/>
</dbReference>
<evidence type="ECO:0000313" key="2">
    <source>
        <dbReference type="EMBL" id="TMQ77657.1"/>
    </source>
</evidence>
<accession>A0A5S4EQC5</accession>
<protein>
    <submittedName>
        <fullName evidence="2">Uncharacterized protein</fullName>
    </submittedName>
</protein>
<dbReference type="EMBL" id="SWAD01000020">
    <property type="protein sequence ID" value="TMQ77657.1"/>
    <property type="molecule type" value="Genomic_DNA"/>
</dbReference>
<feature type="region of interest" description="Disordered" evidence="1">
    <location>
        <begin position="25"/>
        <end position="47"/>
    </location>
</feature>
<comment type="caution">
    <text evidence="2">The sequence shown here is derived from an EMBL/GenBank/DDBJ whole genome shotgun (WGS) entry which is preliminary data.</text>
</comment>
<name>A0A5S4EQC5_9PROT</name>
<keyword evidence="3" id="KW-1185">Reference proteome</keyword>